<dbReference type="EMBL" id="JBEPSB010000045">
    <property type="protein sequence ID" value="MET4563507.1"/>
    <property type="molecule type" value="Genomic_DNA"/>
</dbReference>
<keyword evidence="1" id="KW-0812">Transmembrane</keyword>
<comment type="caution">
    <text evidence="2">The sequence shown here is derived from an EMBL/GenBank/DDBJ whole genome shotgun (WGS) entry which is preliminary data.</text>
</comment>
<feature type="transmembrane region" description="Helical" evidence="1">
    <location>
        <begin position="66"/>
        <end position="87"/>
    </location>
</feature>
<name>A0ABV2PRD5_9BACI</name>
<evidence type="ECO:0000313" key="3">
    <source>
        <dbReference type="Proteomes" id="UP001549363"/>
    </source>
</evidence>
<organism evidence="2 3">
    <name type="scientific">Lysinibacillus parviboronicapiens</name>
    <dbReference type="NCBI Taxonomy" id="436516"/>
    <lineage>
        <taxon>Bacteria</taxon>
        <taxon>Bacillati</taxon>
        <taxon>Bacillota</taxon>
        <taxon>Bacilli</taxon>
        <taxon>Bacillales</taxon>
        <taxon>Bacillaceae</taxon>
        <taxon>Lysinibacillus</taxon>
    </lineage>
</organism>
<gene>
    <name evidence="2" type="ORF">ABIA69_004727</name>
</gene>
<evidence type="ECO:0000313" key="2">
    <source>
        <dbReference type="EMBL" id="MET4563507.1"/>
    </source>
</evidence>
<evidence type="ECO:0000256" key="1">
    <source>
        <dbReference type="SAM" id="Phobius"/>
    </source>
</evidence>
<keyword evidence="1" id="KW-0472">Membrane</keyword>
<dbReference type="Proteomes" id="UP001549363">
    <property type="component" value="Unassembled WGS sequence"/>
</dbReference>
<dbReference type="RefSeq" id="WP_054770002.1">
    <property type="nucleotide sequence ID" value="NZ_JBEPSB010000045.1"/>
</dbReference>
<accession>A0ABV2PRD5</accession>
<feature type="transmembrane region" description="Helical" evidence="1">
    <location>
        <begin position="40"/>
        <end position="60"/>
    </location>
</feature>
<feature type="transmembrane region" description="Helical" evidence="1">
    <location>
        <begin position="6"/>
        <end position="28"/>
    </location>
</feature>
<reference evidence="2 3" key="1">
    <citation type="submission" date="2024-06" db="EMBL/GenBank/DDBJ databases">
        <title>Sorghum-associated microbial communities from plants grown in Nebraska, USA.</title>
        <authorList>
            <person name="Schachtman D."/>
        </authorList>
    </citation>
    <scope>NUCLEOTIDE SEQUENCE [LARGE SCALE GENOMIC DNA]</scope>
    <source>
        <strain evidence="2 3">736</strain>
    </source>
</reference>
<keyword evidence="1" id="KW-1133">Transmembrane helix</keyword>
<keyword evidence="3" id="KW-1185">Reference proteome</keyword>
<protein>
    <submittedName>
        <fullName evidence="2">Magnesium-transporting ATPase (P-type)</fullName>
    </submittedName>
</protein>
<proteinExistence type="predicted"/>
<sequence length="96" mass="11101">MTFGGWMILTFAIVCYLPFFIWLAASYLNKSKRDNNKRQNTFWALLVIIGLINSINTFYFNINDTYSFAITISVILLFSLYMLIIVLKDKGKITIG</sequence>